<protein>
    <submittedName>
        <fullName evidence="10">TonB-dependent receptor</fullName>
    </submittedName>
</protein>
<dbReference type="AlphaFoldDB" id="R7ZWI8"/>
<dbReference type="STRING" id="1232681.ADIS_1246"/>
<dbReference type="PATRIC" id="fig|1288963.3.peg.1244"/>
<evidence type="ECO:0000259" key="9">
    <source>
        <dbReference type="Pfam" id="PF07715"/>
    </source>
</evidence>
<evidence type="ECO:0000256" key="2">
    <source>
        <dbReference type="ARBA" id="ARBA00022448"/>
    </source>
</evidence>
<keyword evidence="10" id="KW-0675">Receptor</keyword>
<dbReference type="InterPro" id="IPR023997">
    <property type="entry name" value="TonB-dep_OMP_SusC/RagA_CS"/>
</dbReference>
<keyword evidence="8" id="KW-1133">Transmembrane helix</keyword>
<keyword evidence="6 7" id="KW-0998">Cell outer membrane</keyword>
<sequence>MKKNTKYGDEELSLEELVDGGKRGVYFTFILLFLAQLVAVNSSFARVNAPMGYGLVYTNAGLYTLENLGIEADFFEFQSDNQVRGTVTDESGEPLPGASVALEGTTMGTVTDLDGNYTISAPVGSTLIFSYIGFDPVRIRVDNRAQINVTLKSELSALDEVVVVGFGTVKKRDLTGAVSSLNADDVLSRPMSNLGDALQGQISGVQIVQGSGRPGAGPSIQVRGLNSISAGQLPLLVIDGVPQADMADLGVIDPMVIESIEVLKDASAAAIYGSRGGAGVVLVTTKRAKSGSSNFTVNHTTSVQQLPRRVPMMNAQQYMESVMTAAQNAWVVRRGGDPNAPNTVAARGHIRYTWPQEWDDPNVRASWPDTDWQDVTFRNAPMHKINLTGSGGTETLTYYFAGSYTDQDGIVDNDHNHKMVHLNAKIENRFSKWFKAGMNINNRLTYIRNDPEDWSIVQHGIEFPPIFPQVTEQGYAGGPLTIVNDSRYPSTTPAMSNFEGLYFNTAANPYAHMRDIKRSENNFVQGNIWGELTLMEGLNFRSSFTYNQEWGRSSFFTTVDNNLPENFWRAGNMARNMNRNDGWYFENLLTYNKVFGDHSLNFTGGYIAEKRNRFGFNAARRDYENDITPFLSQGRDVTVANDFEMTTSFLSSLARVNYGLKDKYLLTATIRQDGSSRFGTDYKFGYFPSVGAGWIVSDEDFMKGTSFLEFFKLRASYGLVGNDNFSDYLWVPSLAQGFAPIGDQMTAFFQKAALPNPELRWERTGQFNVGFDVELFNNRVNLVADFYNSRTADLLLNLPISSLTGFTSLMQNTGTVENKGMELALTTRNTVGKVTWTTNTNFSLNRGKVLDLGGEEYLIPAQSFGLQVRTYVGQPLFQFFGYDYLGTYRDQAHIDATPSFPGAEPGDARYRDVDGDGVITTEDRTLIGNAQPDFIWSMNNRVTWKGFDLSVLVVSVVGGEKVNLMRRRSVWFHGGRNFLDFMADAWTPENPDSYYYKLSTDLTGMNNQPSSYWIESATYVKLKDITLGYNLPRNFANRIGLATARVFFNGNNLFSWDNFIGYDPEQGGSGNNHIRRGFTHTEYPIPRVYSLGVNVSF</sequence>
<organism evidence="10 11">
    <name type="scientific">Lunatimonas lonarensis</name>
    <dbReference type="NCBI Taxonomy" id="1232681"/>
    <lineage>
        <taxon>Bacteria</taxon>
        <taxon>Pseudomonadati</taxon>
        <taxon>Bacteroidota</taxon>
        <taxon>Cytophagia</taxon>
        <taxon>Cytophagales</taxon>
        <taxon>Cyclobacteriaceae</taxon>
    </lineage>
</organism>
<evidence type="ECO:0000256" key="5">
    <source>
        <dbReference type="ARBA" id="ARBA00023136"/>
    </source>
</evidence>
<dbReference type="Pfam" id="PF13715">
    <property type="entry name" value="CarbopepD_reg_2"/>
    <property type="match status" value="1"/>
</dbReference>
<evidence type="ECO:0000256" key="3">
    <source>
        <dbReference type="ARBA" id="ARBA00022452"/>
    </source>
</evidence>
<dbReference type="GO" id="GO:0009279">
    <property type="term" value="C:cell outer membrane"/>
    <property type="evidence" value="ECO:0007669"/>
    <property type="project" value="UniProtKB-SubCell"/>
</dbReference>
<dbReference type="FunFam" id="2.60.40.1120:FF:000003">
    <property type="entry name" value="Outer membrane protein Omp121"/>
    <property type="match status" value="1"/>
</dbReference>
<gene>
    <name evidence="10" type="ORF">ADIS_1246</name>
</gene>
<dbReference type="InterPro" id="IPR012910">
    <property type="entry name" value="Plug_dom"/>
</dbReference>
<evidence type="ECO:0000313" key="11">
    <source>
        <dbReference type="Proteomes" id="UP000013909"/>
    </source>
</evidence>
<dbReference type="NCBIfam" id="TIGR04057">
    <property type="entry name" value="SusC_RagA_signa"/>
    <property type="match status" value="1"/>
</dbReference>
<dbReference type="InterPro" id="IPR023996">
    <property type="entry name" value="TonB-dep_OMP_SusC/RagA"/>
</dbReference>
<keyword evidence="11" id="KW-1185">Reference proteome</keyword>
<comment type="caution">
    <text evidence="10">The sequence shown here is derived from an EMBL/GenBank/DDBJ whole genome shotgun (WGS) entry which is preliminary data.</text>
</comment>
<evidence type="ECO:0000256" key="6">
    <source>
        <dbReference type="ARBA" id="ARBA00023237"/>
    </source>
</evidence>
<keyword evidence="5 7" id="KW-0472">Membrane</keyword>
<evidence type="ECO:0000256" key="8">
    <source>
        <dbReference type="SAM" id="Phobius"/>
    </source>
</evidence>
<evidence type="ECO:0000256" key="1">
    <source>
        <dbReference type="ARBA" id="ARBA00004571"/>
    </source>
</evidence>
<dbReference type="InterPro" id="IPR036942">
    <property type="entry name" value="Beta-barrel_TonB_sf"/>
</dbReference>
<accession>R7ZWI8</accession>
<dbReference type="RefSeq" id="WP_010853392.1">
    <property type="nucleotide sequence ID" value="NZ_AQHR01000040.1"/>
</dbReference>
<dbReference type="Gene3D" id="2.170.130.10">
    <property type="entry name" value="TonB-dependent receptor, plug domain"/>
    <property type="match status" value="1"/>
</dbReference>
<keyword evidence="2 7" id="KW-0813">Transport</keyword>
<keyword evidence="3 7" id="KW-1134">Transmembrane beta strand</keyword>
<name>R7ZWI8_9BACT</name>
<feature type="domain" description="TonB-dependent receptor plug" evidence="9">
    <location>
        <begin position="170"/>
        <end position="280"/>
    </location>
</feature>
<dbReference type="SUPFAM" id="SSF56935">
    <property type="entry name" value="Porins"/>
    <property type="match status" value="1"/>
</dbReference>
<dbReference type="PROSITE" id="PS52016">
    <property type="entry name" value="TONB_DEPENDENT_REC_3"/>
    <property type="match status" value="1"/>
</dbReference>
<evidence type="ECO:0000256" key="7">
    <source>
        <dbReference type="PROSITE-ProRule" id="PRU01360"/>
    </source>
</evidence>
<dbReference type="Pfam" id="PF07715">
    <property type="entry name" value="Plug"/>
    <property type="match status" value="1"/>
</dbReference>
<dbReference type="InterPro" id="IPR008969">
    <property type="entry name" value="CarboxyPept-like_regulatory"/>
</dbReference>
<comment type="similarity">
    <text evidence="7">Belongs to the TonB-dependent receptor family.</text>
</comment>
<evidence type="ECO:0000313" key="10">
    <source>
        <dbReference type="EMBL" id="EON78383.1"/>
    </source>
</evidence>
<keyword evidence="4 7" id="KW-0812">Transmembrane</keyword>
<dbReference type="OrthoDB" id="9768177at2"/>
<dbReference type="Gene3D" id="2.40.170.20">
    <property type="entry name" value="TonB-dependent receptor, beta-barrel domain"/>
    <property type="match status" value="1"/>
</dbReference>
<comment type="subcellular location">
    <subcellularLocation>
        <location evidence="1 7">Cell outer membrane</location>
        <topology evidence="1 7">Multi-pass membrane protein</topology>
    </subcellularLocation>
</comment>
<dbReference type="SUPFAM" id="SSF49464">
    <property type="entry name" value="Carboxypeptidase regulatory domain-like"/>
    <property type="match status" value="1"/>
</dbReference>
<dbReference type="InterPro" id="IPR039426">
    <property type="entry name" value="TonB-dep_rcpt-like"/>
</dbReference>
<dbReference type="Gene3D" id="2.60.40.1120">
    <property type="entry name" value="Carboxypeptidase-like, regulatory domain"/>
    <property type="match status" value="1"/>
</dbReference>
<reference evidence="10 11" key="1">
    <citation type="submission" date="2013-02" db="EMBL/GenBank/DDBJ databases">
        <title>A novel strain isolated from Lonar lake, Maharashtra, India.</title>
        <authorList>
            <person name="Singh A."/>
        </authorList>
    </citation>
    <scope>NUCLEOTIDE SEQUENCE [LARGE SCALE GENOMIC DNA]</scope>
    <source>
        <strain evidence="10 11">AK24</strain>
    </source>
</reference>
<dbReference type="EMBL" id="AQHR01000040">
    <property type="protein sequence ID" value="EON78383.1"/>
    <property type="molecule type" value="Genomic_DNA"/>
</dbReference>
<dbReference type="Proteomes" id="UP000013909">
    <property type="component" value="Unassembled WGS sequence"/>
</dbReference>
<feature type="transmembrane region" description="Helical" evidence="8">
    <location>
        <begin position="24"/>
        <end position="44"/>
    </location>
</feature>
<evidence type="ECO:0000256" key="4">
    <source>
        <dbReference type="ARBA" id="ARBA00022692"/>
    </source>
</evidence>
<proteinExistence type="inferred from homology"/>
<dbReference type="InterPro" id="IPR037066">
    <property type="entry name" value="Plug_dom_sf"/>
</dbReference>
<dbReference type="NCBIfam" id="TIGR04056">
    <property type="entry name" value="OMP_RagA_SusC"/>
    <property type="match status" value="1"/>
</dbReference>